<protein>
    <submittedName>
        <fullName evidence="1">Uncharacterized protein</fullName>
    </submittedName>
</protein>
<sequence>MRKISDFTGIIIGKLKVIAKTKEKDKYGYFLYDCECECGKVVQRNARSIAQSIKKQTHASCPDCKNQRQSDLLVERHKKQK</sequence>
<proteinExistence type="predicted"/>
<reference evidence="1" key="1">
    <citation type="journal article" date="2021" name="Proc. Natl. Acad. Sci. U.S.A.">
        <title>A Catalog of Tens of Thousands of Viruses from Human Metagenomes Reveals Hidden Associations with Chronic Diseases.</title>
        <authorList>
            <person name="Tisza M.J."/>
            <person name="Buck C.B."/>
        </authorList>
    </citation>
    <scope>NUCLEOTIDE SEQUENCE</scope>
    <source>
        <strain evidence="1">CtHip2</strain>
    </source>
</reference>
<dbReference type="EMBL" id="BK032497">
    <property type="protein sequence ID" value="DAF42966.1"/>
    <property type="molecule type" value="Genomic_DNA"/>
</dbReference>
<name>A0A8S5RW04_9CAUD</name>
<accession>A0A8S5RW04</accession>
<evidence type="ECO:0000313" key="1">
    <source>
        <dbReference type="EMBL" id="DAF42966.1"/>
    </source>
</evidence>
<organism evidence="1">
    <name type="scientific">Siphoviridae sp. ctHip2</name>
    <dbReference type="NCBI Taxonomy" id="2827830"/>
    <lineage>
        <taxon>Viruses</taxon>
        <taxon>Duplodnaviria</taxon>
        <taxon>Heunggongvirae</taxon>
        <taxon>Uroviricota</taxon>
        <taxon>Caudoviricetes</taxon>
    </lineage>
</organism>